<feature type="transmembrane region" description="Helical" evidence="3">
    <location>
        <begin position="12"/>
        <end position="31"/>
    </location>
</feature>
<dbReference type="InterPro" id="IPR036291">
    <property type="entry name" value="NAD(P)-bd_dom_sf"/>
</dbReference>
<reference evidence="4" key="1">
    <citation type="submission" date="2022-11" db="UniProtKB">
        <authorList>
            <consortium name="EnsemblMetazoa"/>
        </authorList>
    </citation>
    <scope>IDENTIFICATION</scope>
</reference>
<dbReference type="RefSeq" id="XP_038073397.1">
    <property type="nucleotide sequence ID" value="XM_038217469.1"/>
</dbReference>
<evidence type="ECO:0000256" key="1">
    <source>
        <dbReference type="ARBA" id="ARBA00023002"/>
    </source>
</evidence>
<dbReference type="SUPFAM" id="SSF51735">
    <property type="entry name" value="NAD(P)-binding Rossmann-fold domains"/>
    <property type="match status" value="1"/>
</dbReference>
<dbReference type="Proteomes" id="UP000887568">
    <property type="component" value="Unplaced"/>
</dbReference>
<keyword evidence="3" id="KW-0812">Transmembrane</keyword>
<keyword evidence="3" id="KW-0472">Membrane</keyword>
<evidence type="ECO:0000313" key="5">
    <source>
        <dbReference type="Proteomes" id="UP000887568"/>
    </source>
</evidence>
<comment type="similarity">
    <text evidence="2">Belongs to the short-chain dehydrogenases/reductases (SDR) family.</text>
</comment>
<dbReference type="Pfam" id="PF00106">
    <property type="entry name" value="adh_short"/>
    <property type="match status" value="1"/>
</dbReference>
<keyword evidence="3" id="KW-1133">Transmembrane helix</keyword>
<dbReference type="GO" id="GO:0016491">
    <property type="term" value="F:oxidoreductase activity"/>
    <property type="evidence" value="ECO:0007669"/>
    <property type="project" value="UniProtKB-KW"/>
</dbReference>
<dbReference type="PRINTS" id="PR00080">
    <property type="entry name" value="SDRFAMILY"/>
</dbReference>
<sequence length="335" mass="37340">MMALPAWFDGWNFTTVVWTVVPVGVAVLWLLRRYLAGGWCYNKARLDGKTVLITGANTGIGKETARDLARRGARVILACRDLAKAEAAMTDIREDTGNSNLAVVKLDLASLASVRACAEKIKREESRLDILINNAGIMMCPEWQTEDGFEMQFGVNHLGHFLLTNLLLDLIKSSTPARIINVSSIAHAYGKMNWEDIHMKEGYNGGKAYCQSKLANILFTRELSRRMKRKCTGVSVNAVHPGSVDTELGRYLQSQGGLMLIFLKVFYPFFKFVMKNAVQGAQTTIYCAVTLELMHFSGFYFSDCAQKTPAPQAMDDDAARRLWDMSAKMVGLEEK</sequence>
<protein>
    <recommendedName>
        <fullName evidence="6">Retinol dehydrogenase 13</fullName>
    </recommendedName>
</protein>
<dbReference type="PRINTS" id="PR00081">
    <property type="entry name" value="GDHRDH"/>
</dbReference>
<dbReference type="OMA" id="MESHRIA"/>
<dbReference type="EnsemblMetazoa" id="XM_038217469.1">
    <property type="protein sequence ID" value="XP_038073397.1"/>
    <property type="gene ID" value="LOC119741637"/>
</dbReference>
<proteinExistence type="inferred from homology"/>
<dbReference type="PANTHER" id="PTHR43157:SF31">
    <property type="entry name" value="PHOSPHATIDYLINOSITOL-GLYCAN BIOSYNTHESIS CLASS F PROTEIN"/>
    <property type="match status" value="1"/>
</dbReference>
<evidence type="ECO:0000313" key="4">
    <source>
        <dbReference type="EnsemblMetazoa" id="XP_038073397.1"/>
    </source>
</evidence>
<keyword evidence="5" id="KW-1185">Reference proteome</keyword>
<name>A0A914BD89_PATMI</name>
<dbReference type="OrthoDB" id="191139at2759"/>
<organism evidence="4 5">
    <name type="scientific">Patiria miniata</name>
    <name type="common">Bat star</name>
    <name type="synonym">Asterina miniata</name>
    <dbReference type="NCBI Taxonomy" id="46514"/>
    <lineage>
        <taxon>Eukaryota</taxon>
        <taxon>Metazoa</taxon>
        <taxon>Echinodermata</taxon>
        <taxon>Eleutherozoa</taxon>
        <taxon>Asterozoa</taxon>
        <taxon>Asteroidea</taxon>
        <taxon>Valvatacea</taxon>
        <taxon>Valvatida</taxon>
        <taxon>Asterinidae</taxon>
        <taxon>Patiria</taxon>
    </lineage>
</organism>
<accession>A0A914BD89</accession>
<evidence type="ECO:0000256" key="3">
    <source>
        <dbReference type="SAM" id="Phobius"/>
    </source>
</evidence>
<evidence type="ECO:0008006" key="6">
    <source>
        <dbReference type="Google" id="ProtNLM"/>
    </source>
</evidence>
<dbReference type="AlphaFoldDB" id="A0A914BD89"/>
<dbReference type="Gene3D" id="3.40.50.720">
    <property type="entry name" value="NAD(P)-binding Rossmann-like Domain"/>
    <property type="match status" value="1"/>
</dbReference>
<dbReference type="GeneID" id="119741637"/>
<dbReference type="InterPro" id="IPR002347">
    <property type="entry name" value="SDR_fam"/>
</dbReference>
<keyword evidence="1" id="KW-0560">Oxidoreductase</keyword>
<dbReference type="PANTHER" id="PTHR43157">
    <property type="entry name" value="PHOSPHATIDYLINOSITOL-GLYCAN BIOSYNTHESIS CLASS F PROTEIN-RELATED"/>
    <property type="match status" value="1"/>
</dbReference>
<evidence type="ECO:0000256" key="2">
    <source>
        <dbReference type="RuleBase" id="RU000363"/>
    </source>
</evidence>